<protein>
    <recommendedName>
        <fullName evidence="4">Outer dense fiber protein 3-like protein 2</fullName>
    </recommendedName>
</protein>
<evidence type="ECO:0000313" key="3">
    <source>
        <dbReference type="Proteomes" id="UP001162480"/>
    </source>
</evidence>
<evidence type="ECO:0000313" key="2">
    <source>
        <dbReference type="EMBL" id="CAI9718866.1"/>
    </source>
</evidence>
<reference evidence="2" key="1">
    <citation type="submission" date="2023-08" db="EMBL/GenBank/DDBJ databases">
        <authorList>
            <person name="Alioto T."/>
            <person name="Alioto T."/>
            <person name="Gomez Garrido J."/>
        </authorList>
    </citation>
    <scope>NUCLEOTIDE SEQUENCE</scope>
</reference>
<dbReference type="AlphaFoldDB" id="A0AA36EYE3"/>
<dbReference type="Proteomes" id="UP001162480">
    <property type="component" value="Chromosome 2"/>
</dbReference>
<evidence type="ECO:0000256" key="1">
    <source>
        <dbReference type="SAM" id="MobiDB-lite"/>
    </source>
</evidence>
<dbReference type="InterPro" id="IPR010736">
    <property type="entry name" value="SHIPPO-rpt"/>
</dbReference>
<feature type="region of interest" description="Disordered" evidence="1">
    <location>
        <begin position="209"/>
        <end position="228"/>
    </location>
</feature>
<dbReference type="Pfam" id="PF07004">
    <property type="entry name" value="SHIPPO-rpt"/>
    <property type="match status" value="3"/>
</dbReference>
<gene>
    <name evidence="2" type="ORF">OCTVUL_1B021207</name>
</gene>
<dbReference type="GO" id="GO:0005856">
    <property type="term" value="C:cytoskeleton"/>
    <property type="evidence" value="ECO:0007669"/>
    <property type="project" value="TreeGrafter"/>
</dbReference>
<accession>A0AA36EYE3</accession>
<dbReference type="PANTHER" id="PTHR21580">
    <property type="entry name" value="SHIPPO-1-RELATED"/>
    <property type="match status" value="1"/>
</dbReference>
<dbReference type="EMBL" id="OX597815">
    <property type="protein sequence ID" value="CAI9718866.1"/>
    <property type="molecule type" value="Genomic_DNA"/>
</dbReference>
<proteinExistence type="predicted"/>
<dbReference type="InterPro" id="IPR051291">
    <property type="entry name" value="CIMAP"/>
</dbReference>
<feature type="region of interest" description="Disordered" evidence="1">
    <location>
        <begin position="169"/>
        <end position="198"/>
    </location>
</feature>
<evidence type="ECO:0008006" key="4">
    <source>
        <dbReference type="Google" id="ProtNLM"/>
    </source>
</evidence>
<keyword evidence="3" id="KW-1185">Reference proteome</keyword>
<dbReference type="PANTHER" id="PTHR21580:SF28">
    <property type="entry name" value="BOREALIN N-TERMINAL DOMAIN-CONTAINING PROTEIN-RELATED"/>
    <property type="match status" value="1"/>
</dbReference>
<organism evidence="2 3">
    <name type="scientific">Octopus vulgaris</name>
    <name type="common">Common octopus</name>
    <dbReference type="NCBI Taxonomy" id="6645"/>
    <lineage>
        <taxon>Eukaryota</taxon>
        <taxon>Metazoa</taxon>
        <taxon>Spiralia</taxon>
        <taxon>Lophotrochozoa</taxon>
        <taxon>Mollusca</taxon>
        <taxon>Cephalopoda</taxon>
        <taxon>Coleoidea</taxon>
        <taxon>Octopodiformes</taxon>
        <taxon>Octopoda</taxon>
        <taxon>Incirrata</taxon>
        <taxon>Octopodidae</taxon>
        <taxon>Octopus</taxon>
    </lineage>
</organism>
<sequence>MHKTNTTSNVIGYCDIFVLDTSRITEMGGQKLKYVRKRLLLLLLGGGGADDVDDGDAGVGIARGNGDGVIVGDSVVDGRPVLKLRLVSTWKMTFKPTKPRGPIAAMYSSPGPCYQLPNLIGHEGHDTRSTYQKAPSYVFGLKQESRKSGCSPGPKYNFSHLQVFRDGKDGTPQYSLYGRPKQRPTIHTPGPGSYSISPSAKSVFESAPTYSFGQRHEGRRTDTTPAPNSYSLPALLGRTIQGGKLQAPAYTLLGRKTLGSFHEDLAKSPGPCAYKTCKPATYSKKSPEFSMLSKCSPPEDMHRAPGPGAHHPENSWVHKQAAPCYSFGVLNRTIHVPS</sequence>
<name>A0AA36EYE3_OCTVU</name>